<dbReference type="PROSITE" id="PS51257">
    <property type="entry name" value="PROKAR_LIPOPROTEIN"/>
    <property type="match status" value="1"/>
</dbReference>
<reference evidence="2" key="1">
    <citation type="submission" date="2016-11" db="EMBL/GenBank/DDBJ databases">
        <authorList>
            <person name="Varghese N."/>
            <person name="Submissions S."/>
        </authorList>
    </citation>
    <scope>NUCLEOTIDE SEQUENCE [LARGE SCALE GENOMIC DNA]</scope>
    <source>
        <strain evidence="2">DSM 26349</strain>
    </source>
</reference>
<evidence type="ECO:0000313" key="1">
    <source>
        <dbReference type="EMBL" id="SHJ45669.1"/>
    </source>
</evidence>
<dbReference type="EMBL" id="FQYV01000017">
    <property type="protein sequence ID" value="SHJ45669.1"/>
    <property type="molecule type" value="Genomic_DNA"/>
</dbReference>
<dbReference type="OrthoDB" id="826659at2"/>
<accession>A0A1M6JG29</accession>
<gene>
    <name evidence="1" type="ORF">SAMN04487908_11743</name>
</gene>
<organism evidence="1 2">
    <name type="scientific">Aequorivita viscosa</name>
    <dbReference type="NCBI Taxonomy" id="797419"/>
    <lineage>
        <taxon>Bacteria</taxon>
        <taxon>Pseudomonadati</taxon>
        <taxon>Bacteroidota</taxon>
        <taxon>Flavobacteriia</taxon>
        <taxon>Flavobacteriales</taxon>
        <taxon>Flavobacteriaceae</taxon>
        <taxon>Aequorivita</taxon>
    </lineage>
</organism>
<name>A0A1M6JG29_9FLAO</name>
<evidence type="ECO:0000313" key="2">
    <source>
        <dbReference type="Proteomes" id="UP000184172"/>
    </source>
</evidence>
<protein>
    <recommendedName>
        <fullName evidence="3">Lipocalin-like domain-containing protein</fullName>
    </recommendedName>
</protein>
<dbReference type="RefSeq" id="WP_073219203.1">
    <property type="nucleotide sequence ID" value="NZ_FNNS01000017.1"/>
</dbReference>
<proteinExistence type="predicted"/>
<keyword evidence="2" id="KW-1185">Reference proteome</keyword>
<evidence type="ECO:0008006" key="3">
    <source>
        <dbReference type="Google" id="ProtNLM"/>
    </source>
</evidence>
<dbReference type="Proteomes" id="UP000184172">
    <property type="component" value="Unassembled WGS sequence"/>
</dbReference>
<dbReference type="AlphaFoldDB" id="A0A1M6JG29"/>
<sequence length="143" mass="16321">MKQLIIIFSLVILVACSKTDESDNAVVTEFEEIESILPKTEWKVNNLFINNEDYIGSVQNFSFIFKTDGIVEAKADSTSKSGTWIYRNSLENGEQLIIQFNDTSSLNKLSNQWEIISIRTSQVEFIDEEKNSDVTHLLSFNKS</sequence>